<comment type="subunit">
    <text evidence="3">Homodimer. The ends of the coiled-coil dimer bind to each other, forming polymers. Interacts with FtsZ.</text>
</comment>
<protein>
    <recommendedName>
        <fullName evidence="3">Cell division protein ZapB</fullName>
    </recommendedName>
</protein>
<organism evidence="4 5">
    <name type="scientific">Candidatus Photodesmus blepharonis</name>
    <dbReference type="NCBI Taxonomy" id="1179155"/>
    <lineage>
        <taxon>Bacteria</taxon>
        <taxon>Pseudomonadati</taxon>
        <taxon>Pseudomonadota</taxon>
        <taxon>Gammaproteobacteria</taxon>
        <taxon>Vibrionales</taxon>
        <taxon>Vibrionaceae</taxon>
        <taxon>Candidatus Photodesmus</taxon>
    </lineage>
</organism>
<evidence type="ECO:0000256" key="3">
    <source>
        <dbReference type="HAMAP-Rule" id="MF_01196"/>
    </source>
</evidence>
<comment type="subcellular location">
    <subcellularLocation>
        <location evidence="3">Cytoplasm</location>
    </subcellularLocation>
    <text evidence="3">Localizes to the septum at mid-cell, in a FtsZ-like pattern.</text>
</comment>
<dbReference type="eggNOG" id="COG3074">
    <property type="taxonomic scope" value="Bacteria"/>
</dbReference>
<evidence type="ECO:0000313" key="5">
    <source>
        <dbReference type="Proteomes" id="UP000053784"/>
    </source>
</evidence>
<dbReference type="GO" id="GO:0043093">
    <property type="term" value="P:FtsZ-dependent cytokinesis"/>
    <property type="evidence" value="ECO:0007669"/>
    <property type="project" value="UniProtKB-UniRule"/>
</dbReference>
<dbReference type="AlphaFoldDB" id="A0A084CP48"/>
<feature type="coiled-coil region" evidence="3">
    <location>
        <begin position="6"/>
        <end position="75"/>
    </location>
</feature>
<dbReference type="STRING" id="1179155.CF67_14037"/>
<accession>A0A084CP48</accession>
<reference evidence="4 5" key="1">
    <citation type="submission" date="2014-03" db="EMBL/GenBank/DDBJ databases">
        <title>Selection and divergence in the genomes of co-occurring obligate luminous symbionts with specific hosts.</title>
        <authorList>
            <person name="Hendry T.A."/>
            <person name="de Wet J.R."/>
            <person name="Dunlap P.V."/>
        </authorList>
    </citation>
    <scope>NUCLEOTIDE SEQUENCE [LARGE SCALE GENOMIC DNA]</scope>
    <source>
        <strain evidence="4 5">Ppalp.1</strain>
    </source>
</reference>
<evidence type="ECO:0000256" key="2">
    <source>
        <dbReference type="ARBA" id="ARBA00023210"/>
    </source>
</evidence>
<keyword evidence="3 4" id="KW-0132">Cell division</keyword>
<comment type="function">
    <text evidence="3">Non-essential, abundant cell division factor that is required for proper Z-ring formation. It is recruited early to the divisome by direct interaction with FtsZ, stimulating Z-ring assembly and thereby promoting cell division earlier in the cell cycle. Its recruitment to the Z-ring requires functional FtsA or ZipA.</text>
</comment>
<dbReference type="Proteomes" id="UP000053784">
    <property type="component" value="Unassembled WGS sequence"/>
</dbReference>
<comment type="similarity">
    <text evidence="3">Belongs to the ZapB family.</text>
</comment>
<keyword evidence="1 3" id="KW-0175">Coiled coil</keyword>
<dbReference type="RefSeq" id="WP_034413208.1">
    <property type="nucleotide sequence ID" value="NZ_JGVK01000006.1"/>
</dbReference>
<dbReference type="GO" id="GO:0005737">
    <property type="term" value="C:cytoplasm"/>
    <property type="evidence" value="ECO:0007669"/>
    <property type="project" value="UniProtKB-SubCell"/>
</dbReference>
<keyword evidence="5" id="KW-1185">Reference proteome</keyword>
<keyword evidence="2 3" id="KW-0717">Septation</keyword>
<sequence length="80" mass="9423">MSFEVLEQLEAKIQAAVDTIVLLQMEVEELKADKERLTKETNELKKSREKLESKAQQIQQEHAAWQDRIRNLLDKMNNVE</sequence>
<proteinExistence type="inferred from homology"/>
<dbReference type="OrthoDB" id="6554593at2"/>
<dbReference type="EMBL" id="JGVK01000006">
    <property type="protein sequence ID" value="KEY91577.1"/>
    <property type="molecule type" value="Genomic_DNA"/>
</dbReference>
<dbReference type="HAMAP" id="MF_01196">
    <property type="entry name" value="ZapB"/>
    <property type="match status" value="1"/>
</dbReference>
<evidence type="ECO:0000256" key="1">
    <source>
        <dbReference type="ARBA" id="ARBA00023054"/>
    </source>
</evidence>
<gene>
    <name evidence="3 4" type="primary">zapB</name>
    <name evidence="4" type="ORF">CF67_14037</name>
</gene>
<keyword evidence="3" id="KW-0131">Cell cycle</keyword>
<dbReference type="Gene3D" id="1.20.5.340">
    <property type="match status" value="1"/>
</dbReference>
<dbReference type="Pfam" id="PF06005">
    <property type="entry name" value="ZapB"/>
    <property type="match status" value="1"/>
</dbReference>
<comment type="caution">
    <text evidence="4">The sequence shown here is derived from an EMBL/GenBank/DDBJ whole genome shotgun (WGS) entry which is preliminary data.</text>
</comment>
<dbReference type="InterPro" id="IPR009252">
    <property type="entry name" value="Cell_div_ZapB"/>
</dbReference>
<keyword evidence="3" id="KW-0963">Cytoplasm</keyword>
<name>A0A084CP48_9GAMM</name>
<evidence type="ECO:0000313" key="4">
    <source>
        <dbReference type="EMBL" id="KEY91577.1"/>
    </source>
</evidence>
<dbReference type="GO" id="GO:0000917">
    <property type="term" value="P:division septum assembly"/>
    <property type="evidence" value="ECO:0007669"/>
    <property type="project" value="UniProtKB-KW"/>
</dbReference>